<dbReference type="GO" id="GO:0004016">
    <property type="term" value="F:adenylate cyclase activity"/>
    <property type="evidence" value="ECO:0007669"/>
    <property type="project" value="UniProtKB-ARBA"/>
</dbReference>
<dbReference type="InterPro" id="IPR001054">
    <property type="entry name" value="A/G_cyclase"/>
</dbReference>
<dbReference type="RefSeq" id="WP_090364098.1">
    <property type="nucleotide sequence ID" value="NZ_FMUB01000017.1"/>
</dbReference>
<dbReference type="GO" id="GO:0035556">
    <property type="term" value="P:intracellular signal transduction"/>
    <property type="evidence" value="ECO:0007669"/>
    <property type="project" value="InterPro"/>
</dbReference>
<dbReference type="Gene3D" id="3.30.70.1230">
    <property type="entry name" value="Nucleotide cyclase"/>
    <property type="match status" value="2"/>
</dbReference>
<dbReference type="Pfam" id="PF00211">
    <property type="entry name" value="Guanylate_cyc"/>
    <property type="match status" value="1"/>
</dbReference>
<dbReference type="AlphaFoldDB" id="A0A1G4X045"/>
<dbReference type="InterPro" id="IPR058852">
    <property type="entry name" value="HTH_77"/>
</dbReference>
<dbReference type="Gene3D" id="3.40.50.300">
    <property type="entry name" value="P-loop containing nucleotide triphosphate hydrolases"/>
    <property type="match status" value="1"/>
</dbReference>
<gene>
    <name evidence="2" type="ORF">SAMN02799620_05858</name>
</gene>
<dbReference type="PANTHER" id="PTHR47691:SF3">
    <property type="entry name" value="HTH-TYPE TRANSCRIPTIONAL REGULATOR RV0890C-RELATED"/>
    <property type="match status" value="1"/>
</dbReference>
<dbReference type="PRINTS" id="PR00364">
    <property type="entry name" value="DISEASERSIST"/>
</dbReference>
<sequence length="531" mass="57786">MSTTVLPTGTVTLLMADIEGSTRSWEVQPEAMAAAMSGLDRSLSELVDAHRGVCPTAQGEGDSFVIAFTRASDAVACALALQQEVLAPIRLRIGLHSGEIQLRDQGNYMGQTINRAARLRDIAVGGQTLMSGTTSDLACESLPDDAWLIDLGRHPLRDIARLERVSQLCHPSLSINVPPLRTDRDDVLHWRPVQLTSFVGRSCELVEIAKLLAECRLLTLTGAGGVGKTRLAVEAADHAAELFEDGVRCVELAVVTDPDMVPQAVAQALGLSDPRGRCATPDMLTRTIGDRRVLLVVDNCEHLLDAGAALVGEILRSCPNVTVLATSREPLAVGGEQVWRVPSMSLDDDAIVLFTERAQRARAEFVLDTHATEVVREICRRLDGMPLAIELAASRVRALTLDEIIGSLHDRFRLLTGGCRTVARRQQTLKACIDWSYTLLNEHEKAVLRRVSVVPGGFDMHTARTVAVGGDVCAFQVVDLLMSLVDKSLLSAETRCGRTRYRLSETMRQYARDRHAETGEPDLLGVSPLRC</sequence>
<dbReference type="SUPFAM" id="SSF52540">
    <property type="entry name" value="P-loop containing nucleoside triphosphate hydrolases"/>
    <property type="match status" value="1"/>
</dbReference>
<dbReference type="InterPro" id="IPR029787">
    <property type="entry name" value="Nucleotide_cyclase"/>
</dbReference>
<evidence type="ECO:0000313" key="3">
    <source>
        <dbReference type="Proteomes" id="UP000199707"/>
    </source>
</evidence>
<dbReference type="EMBL" id="FMUB01000017">
    <property type="protein sequence ID" value="SCX33210.1"/>
    <property type="molecule type" value="Genomic_DNA"/>
</dbReference>
<reference evidence="3" key="1">
    <citation type="submission" date="2016-10" db="EMBL/GenBank/DDBJ databases">
        <authorList>
            <person name="Varghese N."/>
            <person name="Submissions S."/>
        </authorList>
    </citation>
    <scope>NUCLEOTIDE SEQUENCE [LARGE SCALE GENOMIC DNA]</scope>
    <source>
        <strain evidence="3">UNC267MFSha1.1M11</strain>
    </source>
</reference>
<organism evidence="2 3">
    <name type="scientific">Mycolicibacterium fluoranthenivorans</name>
    <dbReference type="NCBI Taxonomy" id="258505"/>
    <lineage>
        <taxon>Bacteria</taxon>
        <taxon>Bacillati</taxon>
        <taxon>Actinomycetota</taxon>
        <taxon>Actinomycetes</taxon>
        <taxon>Mycobacteriales</taxon>
        <taxon>Mycobacteriaceae</taxon>
        <taxon>Mycolicibacterium</taxon>
    </lineage>
</organism>
<evidence type="ECO:0000259" key="1">
    <source>
        <dbReference type="PROSITE" id="PS50125"/>
    </source>
</evidence>
<dbReference type="PANTHER" id="PTHR47691">
    <property type="entry name" value="REGULATOR-RELATED"/>
    <property type="match status" value="1"/>
</dbReference>
<dbReference type="GO" id="GO:0009190">
    <property type="term" value="P:cyclic nucleotide biosynthetic process"/>
    <property type="evidence" value="ECO:0007669"/>
    <property type="project" value="InterPro"/>
</dbReference>
<proteinExistence type="predicted"/>
<name>A0A1G4X045_9MYCO</name>
<dbReference type="Pfam" id="PF25872">
    <property type="entry name" value="HTH_77"/>
    <property type="match status" value="1"/>
</dbReference>
<dbReference type="PROSITE" id="PS50125">
    <property type="entry name" value="GUANYLATE_CYCLASE_2"/>
    <property type="match status" value="1"/>
</dbReference>
<protein>
    <submittedName>
        <fullName evidence="2">Predicted ATPase</fullName>
    </submittedName>
</protein>
<evidence type="ECO:0000313" key="2">
    <source>
        <dbReference type="EMBL" id="SCX33210.1"/>
    </source>
</evidence>
<accession>A0A1G4X045</accession>
<dbReference type="InterPro" id="IPR027417">
    <property type="entry name" value="P-loop_NTPase"/>
</dbReference>
<dbReference type="STRING" id="1502745.SAMN02799620_05858"/>
<dbReference type="CDD" id="cd07302">
    <property type="entry name" value="CHD"/>
    <property type="match status" value="1"/>
</dbReference>
<dbReference type="Proteomes" id="UP000199707">
    <property type="component" value="Unassembled WGS sequence"/>
</dbReference>
<dbReference type="InterPro" id="IPR049945">
    <property type="entry name" value="AAA_22"/>
</dbReference>
<dbReference type="SUPFAM" id="SSF55073">
    <property type="entry name" value="Nucleotide cyclase"/>
    <property type="match status" value="1"/>
</dbReference>
<feature type="domain" description="Guanylate cyclase" evidence="1">
    <location>
        <begin position="12"/>
        <end position="120"/>
    </location>
</feature>
<dbReference type="Pfam" id="PF13401">
    <property type="entry name" value="AAA_22"/>
    <property type="match status" value="1"/>
</dbReference>
<dbReference type="GO" id="GO:0016887">
    <property type="term" value="F:ATP hydrolysis activity"/>
    <property type="evidence" value="ECO:0007669"/>
    <property type="project" value="InterPro"/>
</dbReference>